<proteinExistence type="predicted"/>
<evidence type="ECO:0000256" key="1">
    <source>
        <dbReference type="SAM" id="MobiDB-lite"/>
    </source>
</evidence>
<feature type="region of interest" description="Disordered" evidence="1">
    <location>
        <begin position="36"/>
        <end position="71"/>
    </location>
</feature>
<protein>
    <submittedName>
        <fullName evidence="2">Uncharacterized protein</fullName>
    </submittedName>
</protein>
<accession>A0A644TVX8</accession>
<gene>
    <name evidence="2" type="ORF">SDC9_16823</name>
</gene>
<feature type="compositionally biased region" description="Basic and acidic residues" evidence="1">
    <location>
        <begin position="49"/>
        <end position="64"/>
    </location>
</feature>
<dbReference type="AlphaFoldDB" id="A0A644TVX8"/>
<evidence type="ECO:0000313" key="2">
    <source>
        <dbReference type="EMBL" id="MPL71055.1"/>
    </source>
</evidence>
<name>A0A644TVX8_9ZZZZ</name>
<organism evidence="2">
    <name type="scientific">bioreactor metagenome</name>
    <dbReference type="NCBI Taxonomy" id="1076179"/>
    <lineage>
        <taxon>unclassified sequences</taxon>
        <taxon>metagenomes</taxon>
        <taxon>ecological metagenomes</taxon>
    </lineage>
</organism>
<dbReference type="EMBL" id="VSSQ01000056">
    <property type="protein sequence ID" value="MPL71055.1"/>
    <property type="molecule type" value="Genomic_DNA"/>
</dbReference>
<comment type="caution">
    <text evidence="2">The sequence shown here is derived from an EMBL/GenBank/DDBJ whole genome shotgun (WGS) entry which is preliminary data.</text>
</comment>
<reference evidence="2" key="1">
    <citation type="submission" date="2019-08" db="EMBL/GenBank/DDBJ databases">
        <authorList>
            <person name="Kucharzyk K."/>
            <person name="Murdoch R.W."/>
            <person name="Higgins S."/>
            <person name="Loffler F."/>
        </authorList>
    </citation>
    <scope>NUCLEOTIDE SEQUENCE</scope>
</reference>
<sequence length="71" mass="7672">MLGKILCVLGGVVLGYVAREEINKAVENVMEVFSGQSSSGCVNECSVESEERHSDEHGDERNENESSPSIT</sequence>